<evidence type="ECO:0000256" key="2">
    <source>
        <dbReference type="ARBA" id="ARBA00022670"/>
    </source>
</evidence>
<keyword evidence="5" id="KW-0862">Zinc</keyword>
<proteinExistence type="inferred from homology"/>
<dbReference type="InterPro" id="IPR047177">
    <property type="entry name" value="Pept_M20A"/>
</dbReference>
<dbReference type="Gene3D" id="3.40.630.10">
    <property type="entry name" value="Zn peptidases"/>
    <property type="match status" value="1"/>
</dbReference>
<dbReference type="PROSITE" id="PS00758">
    <property type="entry name" value="ARGE_DAPE_CPG2_1"/>
    <property type="match status" value="1"/>
</dbReference>
<dbReference type="Pfam" id="PF01546">
    <property type="entry name" value="Peptidase_M20"/>
    <property type="match status" value="1"/>
</dbReference>
<feature type="non-terminal residue" evidence="6">
    <location>
        <position position="1"/>
    </location>
</feature>
<protein>
    <recommendedName>
        <fullName evidence="7">Peptidase M20 dimerisation domain-containing protein</fullName>
    </recommendedName>
</protein>
<dbReference type="GO" id="GO:0006508">
    <property type="term" value="P:proteolysis"/>
    <property type="evidence" value="ECO:0007669"/>
    <property type="project" value="UniProtKB-KW"/>
</dbReference>
<feature type="non-terminal residue" evidence="6">
    <location>
        <position position="238"/>
    </location>
</feature>
<accession>A0A383CVP5</accession>
<organism evidence="6">
    <name type="scientific">marine metagenome</name>
    <dbReference type="NCBI Taxonomy" id="408172"/>
    <lineage>
        <taxon>unclassified sequences</taxon>
        <taxon>metagenomes</taxon>
        <taxon>ecological metagenomes</taxon>
    </lineage>
</organism>
<evidence type="ECO:0000256" key="1">
    <source>
        <dbReference type="ARBA" id="ARBA00006247"/>
    </source>
</evidence>
<dbReference type="GO" id="GO:0008233">
    <property type="term" value="F:peptidase activity"/>
    <property type="evidence" value="ECO:0007669"/>
    <property type="project" value="UniProtKB-KW"/>
</dbReference>
<dbReference type="InterPro" id="IPR002933">
    <property type="entry name" value="Peptidase_M20"/>
</dbReference>
<sequence length="238" mass="26062">GFDSQDIHLLPMGRTAALVVRYPGDGSSGRKPILLSAHMDVVDALPEDWQRDPFTLIEENGYYFGRGASDNKFGMSVLVATLMRLKAEGFLPSRDLVLALSGDEESYMETTRQLATDYRHLTDAEFALIADGGGGHLDEVTGEAIAFSVDVAEKTYATFEMTARNAGGHSSLPRTDNAIKDLTLALTKIFNFEFPVEDSELTRSYFRQTALLLGGQLGQAMTRFSDNPADKEAVALLR</sequence>
<comment type="similarity">
    <text evidence="1">Belongs to the peptidase M20A family.</text>
</comment>
<dbReference type="InterPro" id="IPR001261">
    <property type="entry name" value="ArgE/DapE_CS"/>
</dbReference>
<evidence type="ECO:0000256" key="3">
    <source>
        <dbReference type="ARBA" id="ARBA00022723"/>
    </source>
</evidence>
<dbReference type="PANTHER" id="PTHR45962">
    <property type="entry name" value="N-FATTY-ACYL-AMINO ACID SYNTHASE/HYDROLASE PM20D1"/>
    <property type="match status" value="1"/>
</dbReference>
<keyword evidence="2" id="KW-0645">Protease</keyword>
<keyword evidence="4" id="KW-0378">Hydrolase</keyword>
<name>A0A383CVP5_9ZZZZ</name>
<reference evidence="6" key="1">
    <citation type="submission" date="2018-05" db="EMBL/GenBank/DDBJ databases">
        <authorList>
            <person name="Lanie J.A."/>
            <person name="Ng W.-L."/>
            <person name="Kazmierczak K.M."/>
            <person name="Andrzejewski T.M."/>
            <person name="Davidsen T.M."/>
            <person name="Wayne K.J."/>
            <person name="Tettelin H."/>
            <person name="Glass J.I."/>
            <person name="Rusch D."/>
            <person name="Podicherti R."/>
            <person name="Tsui H.-C.T."/>
            <person name="Winkler M.E."/>
        </authorList>
    </citation>
    <scope>NUCLEOTIDE SEQUENCE</scope>
</reference>
<evidence type="ECO:0008006" key="7">
    <source>
        <dbReference type="Google" id="ProtNLM"/>
    </source>
</evidence>
<evidence type="ECO:0000256" key="4">
    <source>
        <dbReference type="ARBA" id="ARBA00022801"/>
    </source>
</evidence>
<dbReference type="AlphaFoldDB" id="A0A383CVP5"/>
<dbReference type="PANTHER" id="PTHR45962:SF1">
    <property type="entry name" value="N-FATTY-ACYL-AMINO ACID SYNTHASE_HYDROLASE PM20D1"/>
    <property type="match status" value="1"/>
</dbReference>
<keyword evidence="3" id="KW-0479">Metal-binding</keyword>
<evidence type="ECO:0000256" key="5">
    <source>
        <dbReference type="ARBA" id="ARBA00022833"/>
    </source>
</evidence>
<gene>
    <name evidence="6" type="ORF">METZ01_LOCUS489116</name>
</gene>
<dbReference type="GO" id="GO:0046872">
    <property type="term" value="F:metal ion binding"/>
    <property type="evidence" value="ECO:0007669"/>
    <property type="project" value="UniProtKB-KW"/>
</dbReference>
<dbReference type="SUPFAM" id="SSF53187">
    <property type="entry name" value="Zn-dependent exopeptidases"/>
    <property type="match status" value="1"/>
</dbReference>
<evidence type="ECO:0000313" key="6">
    <source>
        <dbReference type="EMBL" id="SVE36262.1"/>
    </source>
</evidence>
<dbReference type="EMBL" id="UINC01212091">
    <property type="protein sequence ID" value="SVE36262.1"/>
    <property type="molecule type" value="Genomic_DNA"/>
</dbReference>